<comment type="caution">
    <text evidence="1">The sequence shown here is derived from an EMBL/GenBank/DDBJ whole genome shotgun (WGS) entry which is preliminary data.</text>
</comment>
<dbReference type="AlphaFoldDB" id="A0A812TBA0"/>
<accession>A0A812TBA0</accession>
<protein>
    <submittedName>
        <fullName evidence="1">Uncharacterized protein</fullName>
    </submittedName>
</protein>
<reference evidence="1" key="1">
    <citation type="submission" date="2021-02" db="EMBL/GenBank/DDBJ databases">
        <authorList>
            <person name="Dougan E. K."/>
            <person name="Rhodes N."/>
            <person name="Thang M."/>
            <person name="Chan C."/>
        </authorList>
    </citation>
    <scope>NUCLEOTIDE SEQUENCE</scope>
</reference>
<feature type="non-terminal residue" evidence="1">
    <location>
        <position position="74"/>
    </location>
</feature>
<organism evidence="1 2">
    <name type="scientific">Symbiodinium pilosum</name>
    <name type="common">Dinoflagellate</name>
    <dbReference type="NCBI Taxonomy" id="2952"/>
    <lineage>
        <taxon>Eukaryota</taxon>
        <taxon>Sar</taxon>
        <taxon>Alveolata</taxon>
        <taxon>Dinophyceae</taxon>
        <taxon>Suessiales</taxon>
        <taxon>Symbiodiniaceae</taxon>
        <taxon>Symbiodinium</taxon>
    </lineage>
</organism>
<gene>
    <name evidence="1" type="ORF">SPIL2461_LOCUS13436</name>
</gene>
<dbReference type="EMBL" id="CAJNIZ010029323">
    <property type="protein sequence ID" value="CAE7514979.1"/>
    <property type="molecule type" value="Genomic_DNA"/>
</dbReference>
<name>A0A812TBA0_SYMPI</name>
<evidence type="ECO:0000313" key="2">
    <source>
        <dbReference type="Proteomes" id="UP000649617"/>
    </source>
</evidence>
<proteinExistence type="predicted"/>
<sequence length="74" mass="7905">PEMGATLRFQVEGSMDVMIARATTIIGSADSPPSSIDGILNIMRGLAPKDGEVPFVKNMWRGTLHPGHVLFTPA</sequence>
<keyword evidence="2" id="KW-1185">Reference proteome</keyword>
<evidence type="ECO:0000313" key="1">
    <source>
        <dbReference type="EMBL" id="CAE7514979.1"/>
    </source>
</evidence>
<dbReference type="OrthoDB" id="10680679at2759"/>
<dbReference type="Proteomes" id="UP000649617">
    <property type="component" value="Unassembled WGS sequence"/>
</dbReference>
<feature type="non-terminal residue" evidence="1">
    <location>
        <position position="1"/>
    </location>
</feature>